<feature type="binding site" evidence="2">
    <location>
        <begin position="62"/>
        <end position="64"/>
    </location>
    <ligand>
        <name>L-histidine</name>
        <dbReference type="ChEBI" id="CHEBI:57595"/>
    </ligand>
</feature>
<dbReference type="RefSeq" id="WP_171217657.1">
    <property type="nucleotide sequence ID" value="NZ_JABEPP010000002.1"/>
</dbReference>
<feature type="domain" description="Class II Histidinyl-tRNA synthetase (HisRS)-like catalytic core" evidence="3">
    <location>
        <begin position="9"/>
        <end position="191"/>
    </location>
</feature>
<dbReference type="Gene3D" id="3.30.930.10">
    <property type="entry name" value="Bira Bifunctional Protein, Domain 2"/>
    <property type="match status" value="1"/>
</dbReference>
<gene>
    <name evidence="4" type="ORF">HJG44_07095</name>
</gene>
<feature type="binding site" evidence="2">
    <location>
        <position position="100"/>
    </location>
    <ligand>
        <name>L-histidine</name>
        <dbReference type="ChEBI" id="CHEBI:57595"/>
    </ligand>
</feature>
<sequence length="367" mass="38923">MIPSVSAHDELVRLFARRGSTLVDTPILQPAALFLELSGESIRRRLFVTQDGEGREFCLRPEHTIPVCVAHVRSGRDAGEYCYLGPVFRQRAGEPSEFLQAGVESIGNRDAAAADAEVFALAMAALDLYGRRGVEVRIGDMGLLEAVLDALAVAPAARRRLVRQLSAGRGIEAALAEEPRPAGADYAGLLGAIEGQDPRAAKAFVEDVISIAGISAVGGRSAAEIAERFLSRAANRSGGLAGEAREVLRRYLAIRGDPGGAARAMRELARGAGLDLGPALGRFEARCEEMARRGVPLDGVTFAADSARNMDYYTGFIFEMRDSAAPPGRFLVAGGRYDRLLEQLGAAAPMPAVGCSFWLDRLAGGAA</sequence>
<keyword evidence="4" id="KW-0808">Transferase</keyword>
<dbReference type="GO" id="GO:0005737">
    <property type="term" value="C:cytoplasm"/>
    <property type="evidence" value="ECO:0007669"/>
    <property type="project" value="InterPro"/>
</dbReference>
<feature type="binding site" evidence="2">
    <location>
        <position position="104"/>
    </location>
    <ligand>
        <name>L-histidine</name>
        <dbReference type="ChEBI" id="CHEBI:57595"/>
    </ligand>
</feature>
<dbReference type="SUPFAM" id="SSF55681">
    <property type="entry name" value="Class II aaRS and biotin synthetases"/>
    <property type="match status" value="1"/>
</dbReference>
<dbReference type="InterPro" id="IPR004516">
    <property type="entry name" value="HisRS/HisZ"/>
</dbReference>
<keyword evidence="1" id="KW-0368">Histidine biosynthesis</keyword>
<dbReference type="Pfam" id="PF13393">
    <property type="entry name" value="tRNA-synt_His"/>
    <property type="match status" value="2"/>
</dbReference>
<dbReference type="GO" id="GO:0016757">
    <property type="term" value="F:glycosyltransferase activity"/>
    <property type="evidence" value="ECO:0007669"/>
    <property type="project" value="UniProtKB-KW"/>
</dbReference>
<reference evidence="4 5" key="1">
    <citation type="submission" date="2020-04" db="EMBL/GenBank/DDBJ databases">
        <title>Enterovirga sp. isolate from soil.</title>
        <authorList>
            <person name="Chea S."/>
            <person name="Kim D.-U."/>
        </authorList>
    </citation>
    <scope>NUCLEOTIDE SEQUENCE [LARGE SCALE GENOMIC DNA]</scope>
    <source>
        <strain evidence="4 5">DB1703</strain>
    </source>
</reference>
<accession>A0A849I499</accession>
<dbReference type="EMBL" id="JABEPP010000002">
    <property type="protein sequence ID" value="NNM72161.1"/>
    <property type="molecule type" value="Genomic_DNA"/>
</dbReference>
<comment type="caution">
    <text evidence="4">The sequence shown here is derived from an EMBL/GenBank/DDBJ whole genome shotgun (WGS) entry which is preliminary data.</text>
</comment>
<name>A0A849I499_9HYPH</name>
<proteinExistence type="predicted"/>
<keyword evidence="5" id="KW-1185">Reference proteome</keyword>
<dbReference type="NCBIfam" id="NF008953">
    <property type="entry name" value="PRK12295.1-6"/>
    <property type="match status" value="1"/>
</dbReference>
<dbReference type="InterPro" id="IPR041715">
    <property type="entry name" value="HisRS-like_core"/>
</dbReference>
<dbReference type="PANTHER" id="PTHR43707:SF1">
    <property type="entry name" value="HISTIDINE--TRNA LIGASE, MITOCHONDRIAL-RELATED"/>
    <property type="match status" value="1"/>
</dbReference>
<feature type="binding site" evidence="2">
    <location>
        <position position="89"/>
    </location>
    <ligand>
        <name>L-histidine</name>
        <dbReference type="ChEBI" id="CHEBI:57595"/>
    </ligand>
</feature>
<dbReference type="PANTHER" id="PTHR43707">
    <property type="entry name" value="HISTIDYL-TRNA SYNTHETASE"/>
    <property type="match status" value="1"/>
</dbReference>
<evidence type="ECO:0000313" key="5">
    <source>
        <dbReference type="Proteomes" id="UP000564885"/>
    </source>
</evidence>
<evidence type="ECO:0000256" key="1">
    <source>
        <dbReference type="ARBA" id="ARBA00023102"/>
    </source>
</evidence>
<feature type="domain" description="Class II Histidinyl-tRNA synthetase (HisRS)-like catalytic core" evidence="3">
    <location>
        <begin position="238"/>
        <end position="362"/>
    </location>
</feature>
<dbReference type="Proteomes" id="UP000564885">
    <property type="component" value="Unassembled WGS sequence"/>
</dbReference>
<evidence type="ECO:0000313" key="4">
    <source>
        <dbReference type="EMBL" id="NNM72161.1"/>
    </source>
</evidence>
<dbReference type="GO" id="GO:0006427">
    <property type="term" value="P:histidyl-tRNA aminoacylation"/>
    <property type="evidence" value="ECO:0007669"/>
    <property type="project" value="TreeGrafter"/>
</dbReference>
<dbReference type="GO" id="GO:0004821">
    <property type="term" value="F:histidine-tRNA ligase activity"/>
    <property type="evidence" value="ECO:0007669"/>
    <property type="project" value="TreeGrafter"/>
</dbReference>
<evidence type="ECO:0000259" key="3">
    <source>
        <dbReference type="Pfam" id="PF13393"/>
    </source>
</evidence>
<feature type="binding site" evidence="2">
    <location>
        <begin position="312"/>
        <end position="313"/>
    </location>
    <ligand>
        <name>L-histidine</name>
        <dbReference type="ChEBI" id="CHEBI:57595"/>
    </ligand>
</feature>
<dbReference type="PIRSF" id="PIRSF001549">
    <property type="entry name" value="His-tRNA_synth"/>
    <property type="match status" value="1"/>
</dbReference>
<evidence type="ECO:0000256" key="2">
    <source>
        <dbReference type="PIRSR" id="PIRSR001549-1"/>
    </source>
</evidence>
<protein>
    <submittedName>
        <fullName evidence="4">ATP phosphoribosyltransferase regulatory subunit</fullName>
    </submittedName>
</protein>
<keyword evidence="1" id="KW-0028">Amino-acid biosynthesis</keyword>
<dbReference type="GO" id="GO:0000105">
    <property type="term" value="P:L-histidine biosynthetic process"/>
    <property type="evidence" value="ECO:0007669"/>
    <property type="project" value="UniProtKB-KW"/>
</dbReference>
<keyword evidence="4" id="KW-0328">Glycosyltransferase</keyword>
<dbReference type="AlphaFoldDB" id="A0A849I499"/>
<organism evidence="4 5">
    <name type="scientific">Enterovirga aerilata</name>
    <dbReference type="NCBI Taxonomy" id="2730920"/>
    <lineage>
        <taxon>Bacteria</taxon>
        <taxon>Pseudomonadati</taxon>
        <taxon>Pseudomonadota</taxon>
        <taxon>Alphaproteobacteria</taxon>
        <taxon>Hyphomicrobiales</taxon>
        <taxon>Methylobacteriaceae</taxon>
        <taxon>Enterovirga</taxon>
    </lineage>
</organism>
<dbReference type="InterPro" id="IPR045864">
    <property type="entry name" value="aa-tRNA-synth_II/BPL/LPL"/>
</dbReference>
<feature type="binding site" evidence="2">
    <location>
        <position position="308"/>
    </location>
    <ligand>
        <name>L-histidine</name>
        <dbReference type="ChEBI" id="CHEBI:57595"/>
    </ligand>
</feature>